<dbReference type="GO" id="GO:0005524">
    <property type="term" value="F:ATP binding"/>
    <property type="evidence" value="ECO:0007669"/>
    <property type="project" value="InterPro"/>
</dbReference>
<dbReference type="GO" id="GO:0051082">
    <property type="term" value="F:unfolded protein binding"/>
    <property type="evidence" value="ECO:0007669"/>
    <property type="project" value="TreeGrafter"/>
</dbReference>
<feature type="region of interest" description="Disordered" evidence="4">
    <location>
        <begin position="46"/>
        <end position="65"/>
    </location>
</feature>
<sequence length="180" mass="20098">MVVFRRCLCHSLHPLPSFLVPPFFFSFSFFVSTRVCAHVKNTKRLPQQHANTEKKKRKNKKEKNSPLLLFPKQTHHITSPMFRTTVSALKKLQPLGQRVLVKRTLAAKQTKAGVLIPEQVAGKVNEGTVVAVAAATKDWTPTVKVDDTVLLPEFGGSSVKVEGEEFFLYNEDSLLGVLQG</sequence>
<dbReference type="FunFam" id="2.30.33.40:FF:000014">
    <property type="entry name" value="10 kDa heat shock protein"/>
    <property type="match status" value="1"/>
</dbReference>
<keyword evidence="5" id="KW-1133">Transmembrane helix</keyword>
<comment type="similarity">
    <text evidence="1 3">Belongs to the GroES chaperonin family.</text>
</comment>
<keyword evidence="5" id="KW-0472">Membrane</keyword>
<dbReference type="AlphaFoldDB" id="Q4D000"/>
<proteinExistence type="inferred from homology"/>
<dbReference type="PaxDb" id="353153-Q4D000"/>
<feature type="transmembrane region" description="Helical" evidence="5">
    <location>
        <begin position="18"/>
        <end position="37"/>
    </location>
</feature>
<dbReference type="FunCoup" id="Q4D000">
    <property type="interactions" value="437"/>
</dbReference>
<evidence type="ECO:0000256" key="1">
    <source>
        <dbReference type="ARBA" id="ARBA00006975"/>
    </source>
</evidence>
<dbReference type="GeneID" id="3537980"/>
<evidence type="ECO:0000256" key="4">
    <source>
        <dbReference type="SAM" id="MobiDB-lite"/>
    </source>
</evidence>
<dbReference type="RefSeq" id="XP_807703.1">
    <property type="nucleotide sequence ID" value="XM_802610.1"/>
</dbReference>
<dbReference type="PANTHER" id="PTHR10772">
    <property type="entry name" value="10 KDA HEAT SHOCK PROTEIN"/>
    <property type="match status" value="1"/>
</dbReference>
<dbReference type="STRING" id="353153.Q4D000"/>
<evidence type="ECO:0000256" key="3">
    <source>
        <dbReference type="RuleBase" id="RU003479"/>
    </source>
</evidence>
<dbReference type="InParanoid" id="Q4D000"/>
<dbReference type="Gene3D" id="2.30.33.40">
    <property type="entry name" value="GroES chaperonin"/>
    <property type="match status" value="1"/>
</dbReference>
<evidence type="ECO:0000256" key="5">
    <source>
        <dbReference type="SAM" id="Phobius"/>
    </source>
</evidence>
<dbReference type="EMBL" id="AAHK01001336">
    <property type="protein sequence ID" value="EAN85852.1"/>
    <property type="molecule type" value="Genomic_DNA"/>
</dbReference>
<dbReference type="PANTHER" id="PTHR10772:SF0">
    <property type="entry name" value="10 KDA HEAT SHOCK PROTEIN, MITOCHONDRIAL"/>
    <property type="match status" value="1"/>
</dbReference>
<keyword evidence="2 3" id="KW-0143">Chaperone</keyword>
<dbReference type="SMR" id="Q4D000"/>
<comment type="caution">
    <text evidence="6">The sequence shown here is derived from an EMBL/GenBank/DDBJ whole genome shotgun (WGS) entry which is preliminary data.</text>
</comment>
<gene>
    <name evidence="6" type="ORF">Tc00.1047053509505.50</name>
</gene>
<reference evidence="6 7" key="1">
    <citation type="journal article" date="2005" name="Science">
        <title>The genome sequence of Trypanosoma cruzi, etiologic agent of Chagas disease.</title>
        <authorList>
            <person name="El-Sayed N.M."/>
            <person name="Myler P.J."/>
            <person name="Bartholomeu D.C."/>
            <person name="Nilsson D."/>
            <person name="Aggarwal G."/>
            <person name="Tran A.N."/>
            <person name="Ghedin E."/>
            <person name="Worthey E.A."/>
            <person name="Delcher A.L."/>
            <person name="Blandin G."/>
            <person name="Westenberger S.J."/>
            <person name="Caler E."/>
            <person name="Cerqueira G.C."/>
            <person name="Branche C."/>
            <person name="Haas B."/>
            <person name="Anupama A."/>
            <person name="Arner E."/>
            <person name="Aslund L."/>
            <person name="Attipoe P."/>
            <person name="Bontempi E."/>
            <person name="Bringaud F."/>
            <person name="Burton P."/>
            <person name="Cadag E."/>
            <person name="Campbell D.A."/>
            <person name="Carrington M."/>
            <person name="Crabtree J."/>
            <person name="Darban H."/>
            <person name="da Silveira J.F."/>
            <person name="de Jong P."/>
            <person name="Edwards K."/>
            <person name="Englund P.T."/>
            <person name="Fazelina G."/>
            <person name="Feldblyum T."/>
            <person name="Ferella M."/>
            <person name="Frasch A.C."/>
            <person name="Gull K."/>
            <person name="Horn D."/>
            <person name="Hou L."/>
            <person name="Huang Y."/>
            <person name="Kindlund E."/>
            <person name="Klingbeil M."/>
            <person name="Kluge S."/>
            <person name="Koo H."/>
            <person name="Lacerda D."/>
            <person name="Levin M.J."/>
            <person name="Lorenzi H."/>
            <person name="Louie T."/>
            <person name="Machado C.R."/>
            <person name="McCulloch R."/>
            <person name="McKenna A."/>
            <person name="Mizuno Y."/>
            <person name="Mottram J.C."/>
            <person name="Nelson S."/>
            <person name="Ochaya S."/>
            <person name="Osoegawa K."/>
            <person name="Pai G."/>
            <person name="Parsons M."/>
            <person name="Pentony M."/>
            <person name="Pettersson U."/>
            <person name="Pop M."/>
            <person name="Ramirez J.L."/>
            <person name="Rinta J."/>
            <person name="Robertson L."/>
            <person name="Salzberg S.L."/>
            <person name="Sanchez D.O."/>
            <person name="Seyler A."/>
            <person name="Sharma R."/>
            <person name="Shetty J."/>
            <person name="Simpson A.J."/>
            <person name="Sisk E."/>
            <person name="Tammi M.T."/>
            <person name="Tarleton R."/>
            <person name="Teixeira S."/>
            <person name="Van Aken S."/>
            <person name="Vogt C."/>
            <person name="Ward P.N."/>
            <person name="Wickstead B."/>
            <person name="Wortman J."/>
            <person name="White O."/>
            <person name="Fraser C.M."/>
            <person name="Stuart K.D."/>
            <person name="Andersson B."/>
        </authorList>
    </citation>
    <scope>NUCLEOTIDE SEQUENCE [LARGE SCALE GENOMIC DNA]</scope>
    <source>
        <strain evidence="6 7">CL Brener</strain>
    </source>
</reference>
<dbReference type="PRINTS" id="PR00297">
    <property type="entry name" value="CHAPERONIN10"/>
</dbReference>
<dbReference type="GO" id="GO:0044183">
    <property type="term" value="F:protein folding chaperone"/>
    <property type="evidence" value="ECO:0007669"/>
    <property type="project" value="InterPro"/>
</dbReference>
<accession>Q4D000</accession>
<protein>
    <submittedName>
        <fullName evidence="6">10 kDa heat shock protein, putative</fullName>
    </submittedName>
</protein>
<dbReference type="eggNOG" id="KOG1641">
    <property type="taxonomic scope" value="Eukaryota"/>
</dbReference>
<organism evidence="6 7">
    <name type="scientific">Trypanosoma cruzi (strain CL Brener)</name>
    <dbReference type="NCBI Taxonomy" id="353153"/>
    <lineage>
        <taxon>Eukaryota</taxon>
        <taxon>Discoba</taxon>
        <taxon>Euglenozoa</taxon>
        <taxon>Kinetoplastea</taxon>
        <taxon>Metakinetoplastina</taxon>
        <taxon>Trypanosomatida</taxon>
        <taxon>Trypanosomatidae</taxon>
        <taxon>Trypanosoma</taxon>
        <taxon>Schizotrypanum</taxon>
    </lineage>
</organism>
<name>Q4D000_TRYCC</name>
<keyword evidence="7" id="KW-1185">Reference proteome</keyword>
<dbReference type="SMART" id="SM00883">
    <property type="entry name" value="Cpn10"/>
    <property type="match status" value="1"/>
</dbReference>
<dbReference type="CDD" id="cd00320">
    <property type="entry name" value="cpn10"/>
    <property type="match status" value="1"/>
</dbReference>
<keyword evidence="5" id="KW-0812">Transmembrane</keyword>
<dbReference type="SUPFAM" id="SSF50129">
    <property type="entry name" value="GroES-like"/>
    <property type="match status" value="1"/>
</dbReference>
<dbReference type="Pfam" id="PF00166">
    <property type="entry name" value="Cpn10"/>
    <property type="match status" value="1"/>
</dbReference>
<evidence type="ECO:0000313" key="6">
    <source>
        <dbReference type="EMBL" id="EAN85852.1"/>
    </source>
</evidence>
<keyword evidence="6" id="KW-0346">Stress response</keyword>
<dbReference type="GO" id="GO:0046872">
    <property type="term" value="F:metal ion binding"/>
    <property type="evidence" value="ECO:0007669"/>
    <property type="project" value="TreeGrafter"/>
</dbReference>
<dbReference type="KEGG" id="tcr:509505.50"/>
<dbReference type="InterPro" id="IPR037124">
    <property type="entry name" value="Chaperonin_GroES_sf"/>
</dbReference>
<evidence type="ECO:0000256" key="2">
    <source>
        <dbReference type="ARBA" id="ARBA00023186"/>
    </source>
</evidence>
<dbReference type="InterPro" id="IPR020818">
    <property type="entry name" value="Chaperonin_GroES"/>
</dbReference>
<dbReference type="GO" id="GO:0005739">
    <property type="term" value="C:mitochondrion"/>
    <property type="evidence" value="ECO:0007669"/>
    <property type="project" value="TreeGrafter"/>
</dbReference>
<dbReference type="Proteomes" id="UP000002296">
    <property type="component" value="Unassembled WGS sequence"/>
</dbReference>
<dbReference type="GO" id="GO:0051087">
    <property type="term" value="F:protein-folding chaperone binding"/>
    <property type="evidence" value="ECO:0007669"/>
    <property type="project" value="TreeGrafter"/>
</dbReference>
<evidence type="ECO:0000313" key="7">
    <source>
        <dbReference type="Proteomes" id="UP000002296"/>
    </source>
</evidence>
<dbReference type="InterPro" id="IPR011032">
    <property type="entry name" value="GroES-like_sf"/>
</dbReference>